<comment type="caution">
    <text evidence="2">The sequence shown here is derived from an EMBL/GenBank/DDBJ whole genome shotgun (WGS) entry which is preliminary data.</text>
</comment>
<feature type="compositionally biased region" description="Polar residues" evidence="1">
    <location>
        <begin position="169"/>
        <end position="179"/>
    </location>
</feature>
<dbReference type="EMBL" id="CAJGYO010000013">
    <property type="protein sequence ID" value="CAD6264761.1"/>
    <property type="molecule type" value="Genomic_DNA"/>
</dbReference>
<feature type="region of interest" description="Disordered" evidence="1">
    <location>
        <begin position="50"/>
        <end position="77"/>
    </location>
</feature>
<dbReference type="SMART" id="SM00205">
    <property type="entry name" value="THN"/>
    <property type="match status" value="1"/>
</dbReference>
<name>A0A811R3Y1_9POAL</name>
<dbReference type="Pfam" id="PF00314">
    <property type="entry name" value="Thaumatin"/>
    <property type="match status" value="1"/>
</dbReference>
<accession>A0A811R3Y1</accession>
<reference evidence="2" key="1">
    <citation type="submission" date="2020-10" db="EMBL/GenBank/DDBJ databases">
        <authorList>
            <person name="Han B."/>
            <person name="Lu T."/>
            <person name="Zhao Q."/>
            <person name="Huang X."/>
            <person name="Zhao Y."/>
        </authorList>
    </citation>
    <scope>NUCLEOTIDE SEQUENCE</scope>
</reference>
<dbReference type="InterPro" id="IPR001938">
    <property type="entry name" value="Thaumatin"/>
</dbReference>
<gene>
    <name evidence="2" type="ORF">NCGR_LOCUS48066</name>
</gene>
<dbReference type="Proteomes" id="UP000604825">
    <property type="component" value="Unassembled WGS sequence"/>
</dbReference>
<evidence type="ECO:0000313" key="3">
    <source>
        <dbReference type="Proteomes" id="UP000604825"/>
    </source>
</evidence>
<dbReference type="PANTHER" id="PTHR31048">
    <property type="entry name" value="OS03G0233200 PROTEIN"/>
    <property type="match status" value="1"/>
</dbReference>
<sequence length="263" mass="26440">MKRNAINLGIVTSAVNRNAINLGIVTKSAMSPCPRVGILVPHTYVLQGALSPPTRDNQPKQLVGGGHTSSRSGAYATPTACRPTAYSSVFKSACPRAYSYAYDDRSSTFTCHSAAGYTIAFCLPPSGLHDSDANPLVSPPANGQSTSGGSVGAADSTPPPSPTVGNGIGSANQAPPSTDNGGGGTTGQAPPATDNGGDGATGQAPPATGNGGVGSTNLQPPPTDNDGAGGSYQQPWMTMSLASTLHDQLWLLLPLPAVLLFVL</sequence>
<evidence type="ECO:0000256" key="1">
    <source>
        <dbReference type="SAM" id="MobiDB-lite"/>
    </source>
</evidence>
<dbReference type="Gene3D" id="2.60.110.10">
    <property type="entry name" value="Thaumatin"/>
    <property type="match status" value="1"/>
</dbReference>
<proteinExistence type="predicted"/>
<feature type="region of interest" description="Disordered" evidence="1">
    <location>
        <begin position="133"/>
        <end position="231"/>
    </location>
</feature>
<dbReference type="SUPFAM" id="SSF49870">
    <property type="entry name" value="Osmotin, thaumatin-like protein"/>
    <property type="match status" value="1"/>
</dbReference>
<dbReference type="InterPro" id="IPR037176">
    <property type="entry name" value="Osmotin/thaumatin-like_sf"/>
</dbReference>
<dbReference type="PROSITE" id="PS51367">
    <property type="entry name" value="THAUMATIN_2"/>
    <property type="match status" value="1"/>
</dbReference>
<evidence type="ECO:0000313" key="2">
    <source>
        <dbReference type="EMBL" id="CAD6264761.1"/>
    </source>
</evidence>
<keyword evidence="3" id="KW-1185">Reference proteome</keyword>
<protein>
    <submittedName>
        <fullName evidence="2">Uncharacterized protein</fullName>
    </submittedName>
</protein>
<dbReference type="AlphaFoldDB" id="A0A811R3Y1"/>
<organism evidence="2 3">
    <name type="scientific">Miscanthus lutarioriparius</name>
    <dbReference type="NCBI Taxonomy" id="422564"/>
    <lineage>
        <taxon>Eukaryota</taxon>
        <taxon>Viridiplantae</taxon>
        <taxon>Streptophyta</taxon>
        <taxon>Embryophyta</taxon>
        <taxon>Tracheophyta</taxon>
        <taxon>Spermatophyta</taxon>
        <taxon>Magnoliopsida</taxon>
        <taxon>Liliopsida</taxon>
        <taxon>Poales</taxon>
        <taxon>Poaceae</taxon>
        <taxon>PACMAD clade</taxon>
        <taxon>Panicoideae</taxon>
        <taxon>Andropogonodae</taxon>
        <taxon>Andropogoneae</taxon>
        <taxon>Saccharinae</taxon>
        <taxon>Miscanthus</taxon>
    </lineage>
</organism>
<dbReference type="OrthoDB" id="430315at2759"/>